<dbReference type="InterPro" id="IPR016181">
    <property type="entry name" value="Acyl_CoA_acyltransferase"/>
</dbReference>
<dbReference type="STRING" id="1121298.SAMN05444401_3981"/>
<dbReference type="AlphaFoldDB" id="A0A1M6MFH0"/>
<keyword evidence="2" id="KW-0687">Ribonucleoprotein</keyword>
<dbReference type="PROSITE" id="PS51186">
    <property type="entry name" value="GNAT"/>
    <property type="match status" value="1"/>
</dbReference>
<dbReference type="Proteomes" id="UP000184080">
    <property type="component" value="Unassembled WGS sequence"/>
</dbReference>
<dbReference type="PANTHER" id="PTHR43259">
    <property type="entry name" value="SPT10P"/>
    <property type="match status" value="1"/>
</dbReference>
<evidence type="ECO:0000313" key="2">
    <source>
        <dbReference type="EMBL" id="SHJ82178.1"/>
    </source>
</evidence>
<feature type="domain" description="N-acetyltransferase" evidence="1">
    <location>
        <begin position="1"/>
        <end position="141"/>
    </location>
</feature>
<dbReference type="EMBL" id="FQZO01000008">
    <property type="protein sequence ID" value="SHJ82178.1"/>
    <property type="molecule type" value="Genomic_DNA"/>
</dbReference>
<dbReference type="InterPro" id="IPR000182">
    <property type="entry name" value="GNAT_dom"/>
</dbReference>
<evidence type="ECO:0000313" key="3">
    <source>
        <dbReference type="Proteomes" id="UP000184080"/>
    </source>
</evidence>
<dbReference type="SUPFAM" id="SSF55729">
    <property type="entry name" value="Acyl-CoA N-acyltransferases (Nat)"/>
    <property type="match status" value="1"/>
</dbReference>
<dbReference type="OrthoDB" id="1821130at2"/>
<organism evidence="2 3">
    <name type="scientific">Clostridium amylolyticum</name>
    <dbReference type="NCBI Taxonomy" id="1121298"/>
    <lineage>
        <taxon>Bacteria</taxon>
        <taxon>Bacillati</taxon>
        <taxon>Bacillota</taxon>
        <taxon>Clostridia</taxon>
        <taxon>Eubacteriales</taxon>
        <taxon>Clostridiaceae</taxon>
        <taxon>Clostridium</taxon>
    </lineage>
</organism>
<dbReference type="PANTHER" id="PTHR43259:SF1">
    <property type="entry name" value="N-ACETYLTRANSFERASE DOMAIN-CONTAINING PROTEIN"/>
    <property type="match status" value="1"/>
</dbReference>
<evidence type="ECO:0000259" key="1">
    <source>
        <dbReference type="PROSITE" id="PS51186"/>
    </source>
</evidence>
<proteinExistence type="predicted"/>
<reference evidence="2 3" key="1">
    <citation type="submission" date="2016-11" db="EMBL/GenBank/DDBJ databases">
        <authorList>
            <person name="Jaros S."/>
            <person name="Januszkiewicz K."/>
            <person name="Wedrychowicz H."/>
        </authorList>
    </citation>
    <scope>NUCLEOTIDE SEQUENCE [LARGE SCALE GENOMIC DNA]</scope>
    <source>
        <strain evidence="2 3">DSM 21864</strain>
    </source>
</reference>
<accession>A0A1M6MFH0</accession>
<dbReference type="GO" id="GO:0005840">
    <property type="term" value="C:ribosome"/>
    <property type="evidence" value="ECO:0007669"/>
    <property type="project" value="UniProtKB-KW"/>
</dbReference>
<sequence>MEILEMKISNYEEVFKLWTSTAGMGMRNLDDSKEGISKFLKRNPTTNFIAMDNCKMVGVILCGHDGRRAYIYHTAVDEKYRGKGIGKKLVDKVMETLKQEGINKAALVVFSNNEIGNGFWSSTGWERREDLNYYNLSLNNEN</sequence>
<dbReference type="InterPro" id="IPR052829">
    <property type="entry name" value="N-acetyltransferase_domain"/>
</dbReference>
<dbReference type="Gene3D" id="3.40.630.30">
    <property type="match status" value="1"/>
</dbReference>
<dbReference type="CDD" id="cd04301">
    <property type="entry name" value="NAT_SF"/>
    <property type="match status" value="1"/>
</dbReference>
<keyword evidence="3" id="KW-1185">Reference proteome</keyword>
<gene>
    <name evidence="2" type="ORF">SAMN05444401_3981</name>
</gene>
<name>A0A1M6MFH0_9CLOT</name>
<dbReference type="RefSeq" id="WP_073010953.1">
    <property type="nucleotide sequence ID" value="NZ_FQZO01000008.1"/>
</dbReference>
<protein>
    <submittedName>
        <fullName evidence="2">Ribosomal protein S18 acetylase RimI</fullName>
    </submittedName>
</protein>
<dbReference type="GO" id="GO:0016747">
    <property type="term" value="F:acyltransferase activity, transferring groups other than amino-acyl groups"/>
    <property type="evidence" value="ECO:0007669"/>
    <property type="project" value="InterPro"/>
</dbReference>
<dbReference type="Pfam" id="PF00583">
    <property type="entry name" value="Acetyltransf_1"/>
    <property type="match status" value="1"/>
</dbReference>
<keyword evidence="2" id="KW-0689">Ribosomal protein</keyword>